<protein>
    <submittedName>
        <fullName evidence="1">Uncharacterized protein</fullName>
    </submittedName>
</protein>
<evidence type="ECO:0000313" key="2">
    <source>
        <dbReference type="Proteomes" id="UP000000844"/>
    </source>
</evidence>
<name>D3Q371_STANL</name>
<dbReference type="RefSeq" id="WP_013015612.1">
    <property type="nucleotide sequence ID" value="NC_013947.1"/>
</dbReference>
<dbReference type="EMBL" id="CP001778">
    <property type="protein sequence ID" value="ADD40041.1"/>
    <property type="molecule type" value="Genomic_DNA"/>
</dbReference>
<dbReference type="STRING" id="446470.Snas_0323"/>
<dbReference type="HOGENOM" id="CLU_2384729_0_0_11"/>
<accession>D3Q371</accession>
<sequence length="94" mass="10961">MERETHQTWLVWGDTEIEAFLDGYWLTPVGVDDPDLLSMIRDRDPEWEPPNDDVENLDDLNNSCALVVSTITEKEIVERTAEVRKSLRGYIRIK</sequence>
<dbReference type="KEGG" id="sna:Snas_0323"/>
<dbReference type="AlphaFoldDB" id="D3Q371"/>
<proteinExistence type="predicted"/>
<gene>
    <name evidence="1" type="ordered locus">Snas_0323</name>
</gene>
<keyword evidence="2" id="KW-1185">Reference proteome</keyword>
<dbReference type="Proteomes" id="UP000000844">
    <property type="component" value="Chromosome"/>
</dbReference>
<evidence type="ECO:0000313" key="1">
    <source>
        <dbReference type="EMBL" id="ADD40041.1"/>
    </source>
</evidence>
<reference evidence="1 2" key="1">
    <citation type="journal article" date="2009" name="Stand. Genomic Sci.">
        <title>Complete genome sequence of Stackebrandtia nassauensis type strain (LLR-40K-21).</title>
        <authorList>
            <person name="Munk C."/>
            <person name="Lapidus A."/>
            <person name="Copeland A."/>
            <person name="Jando M."/>
            <person name="Mayilraj S."/>
            <person name="Glavina Del Rio T."/>
            <person name="Nolan M."/>
            <person name="Chen F."/>
            <person name="Lucas S."/>
            <person name="Tice H."/>
            <person name="Cheng J.F."/>
            <person name="Han C."/>
            <person name="Detter J.C."/>
            <person name="Bruce D."/>
            <person name="Goodwin L."/>
            <person name="Chain P."/>
            <person name="Pitluck S."/>
            <person name="Goker M."/>
            <person name="Ovchinikova G."/>
            <person name="Pati A."/>
            <person name="Ivanova N."/>
            <person name="Mavromatis K."/>
            <person name="Chen A."/>
            <person name="Palaniappan K."/>
            <person name="Land M."/>
            <person name="Hauser L."/>
            <person name="Chang Y.J."/>
            <person name="Jeffries C.D."/>
            <person name="Bristow J."/>
            <person name="Eisen J.A."/>
            <person name="Markowitz V."/>
            <person name="Hugenholtz P."/>
            <person name="Kyrpides N.C."/>
            <person name="Klenk H.P."/>
        </authorList>
    </citation>
    <scope>NUCLEOTIDE SEQUENCE [LARGE SCALE GENOMIC DNA]</scope>
    <source>
        <strain evidence="2">DSM 44728 / CIP 108903 / NRRL B-16338 / NBRC 102104 / LLR-40K-21</strain>
    </source>
</reference>
<organism evidence="1 2">
    <name type="scientific">Stackebrandtia nassauensis (strain DSM 44728 / CIP 108903 / NRRL B-16338 / NBRC 102104 / LLR-40K-21)</name>
    <dbReference type="NCBI Taxonomy" id="446470"/>
    <lineage>
        <taxon>Bacteria</taxon>
        <taxon>Bacillati</taxon>
        <taxon>Actinomycetota</taxon>
        <taxon>Actinomycetes</taxon>
        <taxon>Glycomycetales</taxon>
        <taxon>Glycomycetaceae</taxon>
        <taxon>Stackebrandtia</taxon>
    </lineage>
</organism>